<dbReference type="Pfam" id="PF00107">
    <property type="entry name" value="ADH_zinc_N"/>
    <property type="match status" value="1"/>
</dbReference>
<dbReference type="InterPro" id="IPR013149">
    <property type="entry name" value="ADH-like_C"/>
</dbReference>
<organism evidence="10 11">
    <name type="scientific">Friedmanniomyces endolithicus</name>
    <dbReference type="NCBI Taxonomy" id="329885"/>
    <lineage>
        <taxon>Eukaryota</taxon>
        <taxon>Fungi</taxon>
        <taxon>Dikarya</taxon>
        <taxon>Ascomycota</taxon>
        <taxon>Pezizomycotina</taxon>
        <taxon>Dothideomycetes</taxon>
        <taxon>Dothideomycetidae</taxon>
        <taxon>Mycosphaerellales</taxon>
        <taxon>Teratosphaeriaceae</taxon>
        <taxon>Friedmanniomyces</taxon>
    </lineage>
</organism>
<dbReference type="EMBL" id="NAJP01000075">
    <property type="protein sequence ID" value="TKA34869.1"/>
    <property type="molecule type" value="Genomic_DNA"/>
</dbReference>
<dbReference type="SUPFAM" id="SSF51735">
    <property type="entry name" value="NAD(P)-binding Rossmann-fold domains"/>
    <property type="match status" value="1"/>
</dbReference>
<evidence type="ECO:0000256" key="6">
    <source>
        <dbReference type="ARBA" id="ARBA00023027"/>
    </source>
</evidence>
<dbReference type="Pfam" id="PF08240">
    <property type="entry name" value="ADH_N"/>
    <property type="match status" value="1"/>
</dbReference>
<keyword evidence="4 7" id="KW-0862">Zinc</keyword>
<dbReference type="SMART" id="SM00829">
    <property type="entry name" value="PKS_ER"/>
    <property type="match status" value="1"/>
</dbReference>
<dbReference type="InterPro" id="IPR013154">
    <property type="entry name" value="ADH-like_N"/>
</dbReference>
<evidence type="ECO:0000256" key="8">
    <source>
        <dbReference type="SAM" id="MobiDB-lite"/>
    </source>
</evidence>
<dbReference type="AlphaFoldDB" id="A0A4V6WJZ8"/>
<dbReference type="PANTHER" id="PTHR42940:SF8">
    <property type="entry name" value="VACUOLAR PROTEIN SORTING-ASSOCIATED PROTEIN 11"/>
    <property type="match status" value="1"/>
</dbReference>
<keyword evidence="6" id="KW-0520">NAD</keyword>
<dbReference type="InterPro" id="IPR011032">
    <property type="entry name" value="GroES-like_sf"/>
</dbReference>
<evidence type="ECO:0000256" key="4">
    <source>
        <dbReference type="ARBA" id="ARBA00022833"/>
    </source>
</evidence>
<sequence length="384" mass="42040">MATMNGTTNGHLPTKQRAAQFHPKDKSVHINEIPIPTIKPDEILVKVRAASLCHSDLMLFEPNEQGLVLGEGDPFTMGHEACGTVVEVGDEAKGFKKGDKLGWLPIVDCCFDCEECQIHNLYCEKGESKVQGMTVDGYFQEYCAIKWRNAVRIPDDMDLDTCAPLYVSAPTYHPLAQQILTASTSSFCAGCTAFNAVTDTVAELPDEPNSTWVAVIGCGGLGHLAIQYLKAYGYRVVGIDLSADALTEATASGADHVFNPKIDTDYIKRVREITGKGCHAAINVTNSVPAYSSTPQLLRMNGVLMVTGIPQSPLQFQAMDISMNRIRVRGSNNGTTPRLEKCVGFSHEHGIRPRVTQFKLDEFEEMLKLMESGKHKGRLGVLFD</sequence>
<dbReference type="InterPro" id="IPR036291">
    <property type="entry name" value="NAD(P)-bd_dom_sf"/>
</dbReference>
<dbReference type="GO" id="GO:0018455">
    <property type="term" value="F:alcohol dehydrogenase [NAD(P)+] activity"/>
    <property type="evidence" value="ECO:0007669"/>
    <property type="project" value="UniProtKB-ARBA"/>
</dbReference>
<evidence type="ECO:0000313" key="10">
    <source>
        <dbReference type="EMBL" id="TKA34869.1"/>
    </source>
</evidence>
<dbReference type="PANTHER" id="PTHR42940">
    <property type="entry name" value="ALCOHOL DEHYDROGENASE 1-RELATED"/>
    <property type="match status" value="1"/>
</dbReference>
<keyword evidence="3 7" id="KW-0479">Metal-binding</keyword>
<protein>
    <recommendedName>
        <fullName evidence="9">Enoyl reductase (ER) domain-containing protein</fullName>
    </recommendedName>
</protein>
<dbReference type="Proteomes" id="UP000310066">
    <property type="component" value="Unassembled WGS sequence"/>
</dbReference>
<evidence type="ECO:0000256" key="5">
    <source>
        <dbReference type="ARBA" id="ARBA00023002"/>
    </source>
</evidence>
<dbReference type="Gene3D" id="3.90.180.10">
    <property type="entry name" value="Medium-chain alcohol dehydrogenases, catalytic domain"/>
    <property type="match status" value="2"/>
</dbReference>
<dbReference type="InterPro" id="IPR002328">
    <property type="entry name" value="ADH_Zn_CS"/>
</dbReference>
<evidence type="ECO:0000256" key="2">
    <source>
        <dbReference type="ARBA" id="ARBA00008072"/>
    </source>
</evidence>
<feature type="domain" description="Enoyl reductase (ER)" evidence="9">
    <location>
        <begin position="24"/>
        <end position="381"/>
    </location>
</feature>
<evidence type="ECO:0000256" key="7">
    <source>
        <dbReference type="RuleBase" id="RU361277"/>
    </source>
</evidence>
<dbReference type="OrthoDB" id="1879366at2759"/>
<dbReference type="SUPFAM" id="SSF50129">
    <property type="entry name" value="GroES-like"/>
    <property type="match status" value="1"/>
</dbReference>
<comment type="similarity">
    <text evidence="2 7">Belongs to the zinc-containing alcohol dehydrogenase family.</text>
</comment>
<gene>
    <name evidence="10" type="ORF">B0A54_13832</name>
</gene>
<dbReference type="FunFam" id="3.40.50.720:FF:000039">
    <property type="entry name" value="Alcohol dehydrogenase AdhP"/>
    <property type="match status" value="1"/>
</dbReference>
<dbReference type="STRING" id="329885.A0A4V6WJZ8"/>
<evidence type="ECO:0000259" key="9">
    <source>
        <dbReference type="SMART" id="SM00829"/>
    </source>
</evidence>
<keyword evidence="5" id="KW-0560">Oxidoreductase</keyword>
<evidence type="ECO:0000256" key="3">
    <source>
        <dbReference type="ARBA" id="ARBA00022723"/>
    </source>
</evidence>
<feature type="compositionally biased region" description="Polar residues" evidence="8">
    <location>
        <begin position="1"/>
        <end position="11"/>
    </location>
</feature>
<dbReference type="Gene3D" id="3.40.50.720">
    <property type="entry name" value="NAD(P)-binding Rossmann-like Domain"/>
    <property type="match status" value="1"/>
</dbReference>
<comment type="caution">
    <text evidence="10">The sequence shown here is derived from an EMBL/GenBank/DDBJ whole genome shotgun (WGS) entry which is preliminary data.</text>
</comment>
<evidence type="ECO:0000256" key="1">
    <source>
        <dbReference type="ARBA" id="ARBA00001947"/>
    </source>
</evidence>
<name>A0A4V6WJZ8_9PEZI</name>
<proteinExistence type="inferred from homology"/>
<comment type="cofactor">
    <cofactor evidence="1 7">
        <name>Zn(2+)</name>
        <dbReference type="ChEBI" id="CHEBI:29105"/>
    </cofactor>
</comment>
<evidence type="ECO:0000313" key="11">
    <source>
        <dbReference type="Proteomes" id="UP000310066"/>
    </source>
</evidence>
<accession>A0A4V6WJZ8</accession>
<feature type="region of interest" description="Disordered" evidence="8">
    <location>
        <begin position="1"/>
        <end position="22"/>
    </location>
</feature>
<dbReference type="PROSITE" id="PS00059">
    <property type="entry name" value="ADH_ZINC"/>
    <property type="match status" value="1"/>
</dbReference>
<dbReference type="InterPro" id="IPR020843">
    <property type="entry name" value="ER"/>
</dbReference>
<reference evidence="10 11" key="1">
    <citation type="submission" date="2017-03" db="EMBL/GenBank/DDBJ databases">
        <title>Genomes of endolithic fungi from Antarctica.</title>
        <authorList>
            <person name="Coleine C."/>
            <person name="Masonjones S."/>
            <person name="Stajich J.E."/>
        </authorList>
    </citation>
    <scope>NUCLEOTIDE SEQUENCE [LARGE SCALE GENOMIC DNA]</scope>
    <source>
        <strain evidence="10 11">CCFEE 5311</strain>
    </source>
</reference>
<dbReference type="GO" id="GO:0008270">
    <property type="term" value="F:zinc ion binding"/>
    <property type="evidence" value="ECO:0007669"/>
    <property type="project" value="InterPro"/>
</dbReference>